<evidence type="ECO:0000313" key="3">
    <source>
        <dbReference type="Proteomes" id="UP001596099"/>
    </source>
</evidence>
<protein>
    <submittedName>
        <fullName evidence="2">Uncharacterized protein</fullName>
    </submittedName>
</protein>
<sequence>MPRNTLMATVGVLSVAALVTAVLGTYRVFSYVAALLIVTTVVASSAERGVRELDVSPYAGLGAGLLVTFVAGLSAIWLLWTPGSGEFTYTLGMPQATLSYLVFIWILPLLGAVYYALLFPAIGGDDVVDDIMAEARAAQADGRYPLTPSEDPTRGDD</sequence>
<reference evidence="2 3" key="1">
    <citation type="journal article" date="2019" name="Int. J. Syst. Evol. Microbiol.">
        <title>The Global Catalogue of Microorganisms (GCM) 10K type strain sequencing project: providing services to taxonomists for standard genome sequencing and annotation.</title>
        <authorList>
            <consortium name="The Broad Institute Genomics Platform"/>
            <consortium name="The Broad Institute Genome Sequencing Center for Infectious Disease"/>
            <person name="Wu L."/>
            <person name="Ma J."/>
        </authorList>
    </citation>
    <scope>NUCLEOTIDE SEQUENCE [LARGE SCALE GENOMIC DNA]</scope>
    <source>
        <strain evidence="2 3">CGMCC 1.12543</strain>
    </source>
</reference>
<evidence type="ECO:0000256" key="1">
    <source>
        <dbReference type="SAM" id="Phobius"/>
    </source>
</evidence>
<keyword evidence="1" id="KW-1133">Transmembrane helix</keyword>
<proteinExistence type="predicted"/>
<keyword evidence="1" id="KW-0812">Transmembrane</keyword>
<comment type="caution">
    <text evidence="2">The sequence shown here is derived from an EMBL/GenBank/DDBJ whole genome shotgun (WGS) entry which is preliminary data.</text>
</comment>
<keyword evidence="1" id="KW-0472">Membrane</keyword>
<dbReference type="Proteomes" id="UP001596099">
    <property type="component" value="Unassembled WGS sequence"/>
</dbReference>
<feature type="transmembrane region" description="Helical" evidence="1">
    <location>
        <begin position="58"/>
        <end position="80"/>
    </location>
</feature>
<feature type="transmembrane region" description="Helical" evidence="1">
    <location>
        <begin position="28"/>
        <end position="46"/>
    </location>
</feature>
<accession>A0ABD5RQV9</accession>
<name>A0ABD5RQV9_9EURY</name>
<evidence type="ECO:0000313" key="2">
    <source>
        <dbReference type="EMBL" id="MFC5973016.1"/>
    </source>
</evidence>
<keyword evidence="3" id="KW-1185">Reference proteome</keyword>
<dbReference type="AlphaFoldDB" id="A0ABD5RQV9"/>
<gene>
    <name evidence="2" type="ORF">ACFPYI_16910</name>
</gene>
<dbReference type="EMBL" id="JBHSQH010000001">
    <property type="protein sequence ID" value="MFC5973016.1"/>
    <property type="molecule type" value="Genomic_DNA"/>
</dbReference>
<feature type="transmembrane region" description="Helical" evidence="1">
    <location>
        <begin position="100"/>
        <end position="122"/>
    </location>
</feature>
<dbReference type="RefSeq" id="WP_247417064.1">
    <property type="nucleotide sequence ID" value="NZ_JALLGW010000001.1"/>
</dbReference>
<organism evidence="2 3">
    <name type="scientific">Halomarina salina</name>
    <dbReference type="NCBI Taxonomy" id="1872699"/>
    <lineage>
        <taxon>Archaea</taxon>
        <taxon>Methanobacteriati</taxon>
        <taxon>Methanobacteriota</taxon>
        <taxon>Stenosarchaea group</taxon>
        <taxon>Halobacteria</taxon>
        <taxon>Halobacteriales</taxon>
        <taxon>Natronomonadaceae</taxon>
        <taxon>Halomarina</taxon>
    </lineage>
</organism>